<dbReference type="AlphaFoldDB" id="A0A2P2E1Z4"/>
<dbReference type="PANTHER" id="PTHR43194">
    <property type="entry name" value="HYDROLASE ALPHA/BETA FOLD FAMILY"/>
    <property type="match status" value="1"/>
</dbReference>
<dbReference type="InterPro" id="IPR029058">
    <property type="entry name" value="AB_hydrolase_fold"/>
</dbReference>
<dbReference type="Pfam" id="PF00561">
    <property type="entry name" value="Abhydrolase_1"/>
    <property type="match status" value="1"/>
</dbReference>
<keyword evidence="3" id="KW-1185">Reference proteome</keyword>
<dbReference type="PANTHER" id="PTHR43194:SF2">
    <property type="entry name" value="PEROXISOMAL MEMBRANE PROTEIN LPX1"/>
    <property type="match status" value="1"/>
</dbReference>
<dbReference type="EMBL" id="BFBB01000007">
    <property type="protein sequence ID" value="GBF50922.1"/>
    <property type="molecule type" value="Genomic_DNA"/>
</dbReference>
<reference evidence="2 3" key="1">
    <citation type="submission" date="2018-02" db="EMBL/GenBank/DDBJ databases">
        <title>Novel Leptospira species isolated from soil and water in Japan.</title>
        <authorList>
            <person name="Nakao R."/>
            <person name="Masuzawa T."/>
        </authorList>
    </citation>
    <scope>NUCLEOTIDE SEQUENCE [LARGE SCALE GENOMIC DNA]</scope>
    <source>
        <strain evidence="2 3">YH101</strain>
    </source>
</reference>
<feature type="domain" description="AB hydrolase-1" evidence="1">
    <location>
        <begin position="53"/>
        <end position="281"/>
    </location>
</feature>
<organism evidence="2 3">
    <name type="scientific">Leptospira ryugenii</name>
    <dbReference type="NCBI Taxonomy" id="1917863"/>
    <lineage>
        <taxon>Bacteria</taxon>
        <taxon>Pseudomonadati</taxon>
        <taxon>Spirochaetota</taxon>
        <taxon>Spirochaetia</taxon>
        <taxon>Leptospirales</taxon>
        <taxon>Leptospiraceae</taxon>
        <taxon>Leptospira</taxon>
    </lineage>
</organism>
<dbReference type="Proteomes" id="UP000245133">
    <property type="component" value="Unassembled WGS sequence"/>
</dbReference>
<dbReference type="RefSeq" id="WP_108977062.1">
    <property type="nucleotide sequence ID" value="NZ_BFBB01000007.1"/>
</dbReference>
<dbReference type="PRINTS" id="PR00111">
    <property type="entry name" value="ABHYDROLASE"/>
</dbReference>
<evidence type="ECO:0000313" key="2">
    <source>
        <dbReference type="EMBL" id="GBF50922.1"/>
    </source>
</evidence>
<dbReference type="InterPro" id="IPR000073">
    <property type="entry name" value="AB_hydrolase_1"/>
</dbReference>
<name>A0A2P2E1Z4_9LEPT</name>
<protein>
    <submittedName>
        <fullName evidence="2">Ndr family protein</fullName>
    </submittedName>
</protein>
<proteinExistence type="predicted"/>
<evidence type="ECO:0000259" key="1">
    <source>
        <dbReference type="Pfam" id="PF00561"/>
    </source>
</evidence>
<dbReference type="SUPFAM" id="SSF53474">
    <property type="entry name" value="alpha/beta-Hydrolases"/>
    <property type="match status" value="1"/>
</dbReference>
<sequence>MNIQNLIRSLLVFLFVSCVSISEKDIPLTDDTPTSVLDLPNSRIAYYQKGKGPHMILLHAAGHDHHDFDSISNELSKSYTVTSIDWPGHGKSEWKENAKISSIGYPEILKEICGRLKIQNPIILGNSVGGYAAMKLSIENPDLTKALILVDTGGMNELDIFSTSFIKLKSKEWFTSLVWNQFPRFYIKQENEYTHHILKRIERSKDKEGSIQNNSAIWASFLEKDYNLREDVAKIQVPVLIIWGKDDPVIERKFGQELHGRVKQSEYVELPVGHIPFAESPDEFNQILSSFLKKNLASSKKT</sequence>
<dbReference type="InterPro" id="IPR050228">
    <property type="entry name" value="Carboxylesterase_BioH"/>
</dbReference>
<accession>A0A2P2E1Z4</accession>
<comment type="caution">
    <text evidence="2">The sequence shown here is derived from an EMBL/GenBank/DDBJ whole genome shotgun (WGS) entry which is preliminary data.</text>
</comment>
<dbReference type="OrthoDB" id="9808398at2"/>
<evidence type="ECO:0000313" key="3">
    <source>
        <dbReference type="Proteomes" id="UP000245133"/>
    </source>
</evidence>
<dbReference type="Gene3D" id="3.40.50.1820">
    <property type="entry name" value="alpha/beta hydrolase"/>
    <property type="match status" value="1"/>
</dbReference>
<gene>
    <name evidence="2" type="ORF">LPTSP4_24500</name>
</gene>